<dbReference type="GO" id="GO:0000723">
    <property type="term" value="P:telomere maintenance"/>
    <property type="evidence" value="ECO:0007669"/>
    <property type="project" value="TreeGrafter"/>
</dbReference>
<keyword evidence="7" id="KW-0269">Exonuclease</keyword>
<evidence type="ECO:0000256" key="6">
    <source>
        <dbReference type="ARBA" id="ARBA00022801"/>
    </source>
</evidence>
<evidence type="ECO:0000256" key="8">
    <source>
        <dbReference type="ARBA" id="ARBA00023172"/>
    </source>
</evidence>
<accession>A0A1D1V1R7</accession>
<dbReference type="GO" id="GO:0006303">
    <property type="term" value="P:double-strand break repair via nonhomologous end joining"/>
    <property type="evidence" value="ECO:0007669"/>
    <property type="project" value="TreeGrafter"/>
</dbReference>
<dbReference type="InterPro" id="IPR011084">
    <property type="entry name" value="DRMBL"/>
</dbReference>
<evidence type="ECO:0000256" key="9">
    <source>
        <dbReference type="ARBA" id="ARBA00023204"/>
    </source>
</evidence>
<reference evidence="14 15" key="1">
    <citation type="journal article" date="2016" name="Nat. Commun.">
        <title>Extremotolerant tardigrade genome and improved radiotolerance of human cultured cells by tardigrade-unique protein.</title>
        <authorList>
            <person name="Hashimoto T."/>
            <person name="Horikawa D.D."/>
            <person name="Saito Y."/>
            <person name="Kuwahara H."/>
            <person name="Kozuka-Hata H."/>
            <person name="Shin-I T."/>
            <person name="Minakuchi Y."/>
            <person name="Ohishi K."/>
            <person name="Motoyama A."/>
            <person name="Aizu T."/>
            <person name="Enomoto A."/>
            <person name="Kondo K."/>
            <person name="Tanaka S."/>
            <person name="Hara Y."/>
            <person name="Koshikawa S."/>
            <person name="Sagara H."/>
            <person name="Miura T."/>
            <person name="Yokobori S."/>
            <person name="Miyagawa K."/>
            <person name="Suzuki Y."/>
            <person name="Kubo T."/>
            <person name="Oyama M."/>
            <person name="Kohara Y."/>
            <person name="Fujiyama A."/>
            <person name="Arakawa K."/>
            <person name="Katayama T."/>
            <person name="Toyoda A."/>
            <person name="Kunieda T."/>
        </authorList>
    </citation>
    <scope>NUCLEOTIDE SEQUENCE [LARGE SCALE GENOMIC DNA]</scope>
    <source>
        <strain evidence="14 15">YOKOZUNA-1</strain>
    </source>
</reference>
<name>A0A1D1V1R7_RAMVA</name>
<comment type="subcellular location">
    <subcellularLocation>
        <location evidence="1">Nucleus</location>
    </subcellularLocation>
</comment>
<evidence type="ECO:0000313" key="14">
    <source>
        <dbReference type="EMBL" id="GAU93527.1"/>
    </source>
</evidence>
<evidence type="ECO:0000259" key="13">
    <source>
        <dbReference type="SMART" id="SM00849"/>
    </source>
</evidence>
<evidence type="ECO:0000256" key="2">
    <source>
        <dbReference type="ARBA" id="ARBA00010304"/>
    </source>
</evidence>
<dbReference type="AlphaFoldDB" id="A0A1D1V1R7"/>
<proteinExistence type="inferred from homology"/>
<keyword evidence="8" id="KW-0233">DNA recombination</keyword>
<dbReference type="EMBL" id="BDGG01000002">
    <property type="protein sequence ID" value="GAU93527.1"/>
    <property type="molecule type" value="Genomic_DNA"/>
</dbReference>
<comment type="caution">
    <text evidence="14">The sequence shown here is derived from an EMBL/GenBank/DDBJ whole genome shotgun (WGS) entry which is preliminary data.</text>
</comment>
<dbReference type="SMART" id="SM00849">
    <property type="entry name" value="Lactamase_B"/>
    <property type="match status" value="1"/>
</dbReference>
<keyword evidence="9" id="KW-0234">DNA repair</keyword>
<dbReference type="Pfam" id="PF12706">
    <property type="entry name" value="Lactamase_B_2"/>
    <property type="match status" value="1"/>
</dbReference>
<gene>
    <name evidence="14" type="primary">RvY_05453-1</name>
    <name evidence="14" type="synonym">RvY_05453.1</name>
    <name evidence="14" type="ORF">RvY_05453</name>
</gene>
<dbReference type="GO" id="GO:0004519">
    <property type="term" value="F:endonuclease activity"/>
    <property type="evidence" value="ECO:0007669"/>
    <property type="project" value="UniProtKB-KW"/>
</dbReference>
<evidence type="ECO:0000256" key="12">
    <source>
        <dbReference type="ARBA" id="ARBA00042677"/>
    </source>
</evidence>
<dbReference type="PANTHER" id="PTHR23240">
    <property type="entry name" value="DNA CROSS-LINK REPAIR PROTEIN PSO2/SNM1-RELATED"/>
    <property type="match status" value="1"/>
</dbReference>
<keyword evidence="15" id="KW-1185">Reference proteome</keyword>
<dbReference type="GO" id="GO:0005634">
    <property type="term" value="C:nucleus"/>
    <property type="evidence" value="ECO:0007669"/>
    <property type="project" value="UniProtKB-SubCell"/>
</dbReference>
<dbReference type="Pfam" id="PF07522">
    <property type="entry name" value="DRMBL"/>
    <property type="match status" value="1"/>
</dbReference>
<organism evidence="14 15">
    <name type="scientific">Ramazzottius varieornatus</name>
    <name type="common">Water bear</name>
    <name type="synonym">Tardigrade</name>
    <dbReference type="NCBI Taxonomy" id="947166"/>
    <lineage>
        <taxon>Eukaryota</taxon>
        <taxon>Metazoa</taxon>
        <taxon>Ecdysozoa</taxon>
        <taxon>Tardigrada</taxon>
        <taxon>Eutardigrada</taxon>
        <taxon>Parachela</taxon>
        <taxon>Hypsibioidea</taxon>
        <taxon>Ramazzottiidae</taxon>
        <taxon>Ramazzottius</taxon>
    </lineage>
</organism>
<dbReference type="STRING" id="947166.A0A1D1V1R7"/>
<keyword evidence="4" id="KW-0255">Endonuclease</keyword>
<evidence type="ECO:0000256" key="4">
    <source>
        <dbReference type="ARBA" id="ARBA00022759"/>
    </source>
</evidence>
<evidence type="ECO:0000256" key="7">
    <source>
        <dbReference type="ARBA" id="ARBA00022839"/>
    </source>
</evidence>
<feature type="domain" description="Metallo-beta-lactamase" evidence="13">
    <location>
        <begin position="4"/>
        <end position="193"/>
    </location>
</feature>
<dbReference type="Proteomes" id="UP000186922">
    <property type="component" value="Unassembled WGS sequence"/>
</dbReference>
<keyword evidence="6" id="KW-0378">Hydrolase</keyword>
<evidence type="ECO:0000256" key="11">
    <source>
        <dbReference type="ARBA" id="ARBA00039759"/>
    </source>
</evidence>
<evidence type="ECO:0000256" key="10">
    <source>
        <dbReference type="ARBA" id="ARBA00023242"/>
    </source>
</evidence>
<dbReference type="InterPro" id="IPR001279">
    <property type="entry name" value="Metallo-B-lactamas"/>
</dbReference>
<dbReference type="OrthoDB" id="262529at2759"/>
<keyword evidence="5" id="KW-0227">DNA damage</keyword>
<dbReference type="Gene3D" id="3.60.15.10">
    <property type="entry name" value="Ribonuclease Z/Hydroxyacylglutathione hydrolase-like"/>
    <property type="match status" value="1"/>
</dbReference>
<evidence type="ECO:0000256" key="1">
    <source>
        <dbReference type="ARBA" id="ARBA00004123"/>
    </source>
</evidence>
<dbReference type="GO" id="GO:0003684">
    <property type="term" value="F:damaged DNA binding"/>
    <property type="evidence" value="ECO:0007669"/>
    <property type="project" value="TreeGrafter"/>
</dbReference>
<dbReference type="InterPro" id="IPR036866">
    <property type="entry name" value="RibonucZ/Hydroxyglut_hydro"/>
</dbReference>
<dbReference type="GO" id="GO:0006310">
    <property type="term" value="P:DNA recombination"/>
    <property type="evidence" value="ECO:0007669"/>
    <property type="project" value="UniProtKB-KW"/>
</dbReference>
<keyword evidence="10" id="KW-0539">Nucleus</keyword>
<protein>
    <recommendedName>
        <fullName evidence="11">Protein artemis</fullName>
    </recommendedName>
    <alternativeName>
        <fullName evidence="12">DNA cross-link repair 1C protein</fullName>
    </alternativeName>
</protein>
<dbReference type="PANTHER" id="PTHR23240:SF8">
    <property type="entry name" value="PROTEIN ARTEMIS"/>
    <property type="match status" value="1"/>
</dbReference>
<evidence type="ECO:0000256" key="5">
    <source>
        <dbReference type="ARBA" id="ARBA00022763"/>
    </source>
</evidence>
<sequence>MMSSFNGLILEYPLVSVDNFSGKSLQSTTYFLSHAHTDHMQGLTSKAFANRLKNGHNCRVFSSECTRNILRDGGDVFGVADVVVKRLEVLPCDAAEVIEVVNHDGEVEYSLTVTTLQAGHCPGSVMFVFDGPNGRVLYTGDFRLYPGQSANLVGLPACVKTVYLDTTFCFAGANKFPRREEAIKSLCAIVKQWTMKNPAAPVFVNTKTRLGYEAVFVELERTLRQKIHVSERRHSMYKSMLELYDILTLDEAESNIHACDKCSVVLQAESALWIKLCAFSFTLKHTNGRTTLKHPKFSHSYRVCFSMHSSFSEIAELVQHVKPRRIVPIAFPPGSDVLQILNLLPKVVPKESVRERTRPEQRLFEKNVNRIAASEDPCIGAASTSTDDLVFEDEIELPKPKRLKFRSF</sequence>
<evidence type="ECO:0000313" key="15">
    <source>
        <dbReference type="Proteomes" id="UP000186922"/>
    </source>
</evidence>
<keyword evidence="3" id="KW-0540">Nuclease</keyword>
<evidence type="ECO:0000256" key="3">
    <source>
        <dbReference type="ARBA" id="ARBA00022722"/>
    </source>
</evidence>
<dbReference type="GO" id="GO:0035312">
    <property type="term" value="F:5'-3' DNA exonuclease activity"/>
    <property type="evidence" value="ECO:0007669"/>
    <property type="project" value="TreeGrafter"/>
</dbReference>
<comment type="similarity">
    <text evidence="2">Belongs to the DNA repair metallo-beta-lactamase (DRMBL) family.</text>
</comment>
<dbReference type="GO" id="GO:0036297">
    <property type="term" value="P:interstrand cross-link repair"/>
    <property type="evidence" value="ECO:0007669"/>
    <property type="project" value="TreeGrafter"/>
</dbReference>
<dbReference type="SUPFAM" id="SSF56281">
    <property type="entry name" value="Metallo-hydrolase/oxidoreductase"/>
    <property type="match status" value="1"/>
</dbReference>
<dbReference type="Gene3D" id="3.40.50.12650">
    <property type="match status" value="1"/>
</dbReference>